<dbReference type="InterPro" id="IPR005625">
    <property type="entry name" value="PepSY-ass_TM"/>
</dbReference>
<dbReference type="RefSeq" id="WP_145039017.1">
    <property type="nucleotide sequence ID" value="NZ_CP036347.1"/>
</dbReference>
<dbReference type="PANTHER" id="PTHR34219:SF1">
    <property type="entry name" value="PEPSY DOMAIN-CONTAINING PROTEIN"/>
    <property type="match status" value="1"/>
</dbReference>
<feature type="transmembrane region" description="Helical" evidence="2">
    <location>
        <begin position="231"/>
        <end position="252"/>
    </location>
</feature>
<organism evidence="3 4">
    <name type="scientific">Gimesia chilikensis</name>
    <dbReference type="NCBI Taxonomy" id="2605989"/>
    <lineage>
        <taxon>Bacteria</taxon>
        <taxon>Pseudomonadati</taxon>
        <taxon>Planctomycetota</taxon>
        <taxon>Planctomycetia</taxon>
        <taxon>Planctomycetales</taxon>
        <taxon>Planctomycetaceae</taxon>
        <taxon>Gimesia</taxon>
    </lineage>
</organism>
<reference evidence="3 4" key="1">
    <citation type="submission" date="2019-02" db="EMBL/GenBank/DDBJ databases">
        <title>Deep-cultivation of Planctomycetes and their phenomic and genomic characterization uncovers novel biology.</title>
        <authorList>
            <person name="Wiegand S."/>
            <person name="Jogler M."/>
            <person name="Boedeker C."/>
            <person name="Pinto D."/>
            <person name="Vollmers J."/>
            <person name="Rivas-Marin E."/>
            <person name="Kohn T."/>
            <person name="Peeters S.H."/>
            <person name="Heuer A."/>
            <person name="Rast P."/>
            <person name="Oberbeckmann S."/>
            <person name="Bunk B."/>
            <person name="Jeske O."/>
            <person name="Meyerdierks A."/>
            <person name="Storesund J.E."/>
            <person name="Kallscheuer N."/>
            <person name="Luecker S."/>
            <person name="Lage O.M."/>
            <person name="Pohl T."/>
            <person name="Merkel B.J."/>
            <person name="Hornburger P."/>
            <person name="Mueller R.-W."/>
            <person name="Bruemmer F."/>
            <person name="Labrenz M."/>
            <person name="Spormann A.M."/>
            <person name="Op den Camp H."/>
            <person name="Overmann J."/>
            <person name="Amann R."/>
            <person name="Jetten M.S.M."/>
            <person name="Mascher T."/>
            <person name="Medema M.H."/>
            <person name="Devos D.P."/>
            <person name="Kaster A.-K."/>
            <person name="Ovreas L."/>
            <person name="Rohde M."/>
            <person name="Galperin M.Y."/>
            <person name="Jogler C."/>
        </authorList>
    </citation>
    <scope>NUCLEOTIDE SEQUENCE [LARGE SCALE GENOMIC DNA]</scope>
    <source>
        <strain evidence="3 4">V6</strain>
    </source>
</reference>
<evidence type="ECO:0000313" key="3">
    <source>
        <dbReference type="EMBL" id="QDU02317.1"/>
    </source>
</evidence>
<evidence type="ECO:0000313" key="4">
    <source>
        <dbReference type="Proteomes" id="UP000320722"/>
    </source>
</evidence>
<sequence>MSNPLLETATQTVSDTEPFSSSDIDSSESTSTKPKLYPVVWRWHFYAGLLTSPILWMVTITGALYVFSTELSAWRDQELHQVVAQSDRLSYDRLKEIAAENAASDDLEALVVHDDPARSVAFVAHVEGEPNNRADDQHQWIYLNPYDGSLLGTRIAEHDFFAVVLKLHRNLMLGTTGRVLTELVTSWGLILLATGVYLWWPRGKKNVRLWLPRLKGKFYAVLRDWHAVSGIYLVPLIGIVAFTGLFFTQVWGSGFNTTAKKMGHWPPEWFQAGKVEVPADNPQPLTLNEVVPKFLAYSRSPEDAVAIRFSEKPDVAHKAFYMIDEDKNQLKTISVNPYTGEEFALIDPADLPFLYRVRLWAVSIHMGKIFGMPTKILALIASLGLLGLSVTGLWMWWKRKPQGRSGFPRTPLPGSLPLWGWIVIAVCGILFPVAGISILSICLLDWICGLIFRQQNPA</sequence>
<feature type="compositionally biased region" description="Polar residues" evidence="1">
    <location>
        <begin position="1"/>
        <end position="19"/>
    </location>
</feature>
<keyword evidence="2" id="KW-0812">Transmembrane</keyword>
<keyword evidence="2" id="KW-0472">Membrane</keyword>
<feature type="transmembrane region" description="Helical" evidence="2">
    <location>
        <begin position="417"/>
        <end position="444"/>
    </location>
</feature>
<feature type="region of interest" description="Disordered" evidence="1">
    <location>
        <begin position="1"/>
        <end position="32"/>
    </location>
</feature>
<evidence type="ECO:0000256" key="2">
    <source>
        <dbReference type="SAM" id="Phobius"/>
    </source>
</evidence>
<dbReference type="AlphaFoldDB" id="A0A517WAN9"/>
<feature type="compositionally biased region" description="Low complexity" evidence="1">
    <location>
        <begin position="20"/>
        <end position="32"/>
    </location>
</feature>
<feature type="transmembrane region" description="Helical" evidence="2">
    <location>
        <begin position="179"/>
        <end position="200"/>
    </location>
</feature>
<name>A0A517WAN9_9PLAN</name>
<feature type="transmembrane region" description="Helical" evidence="2">
    <location>
        <begin position="43"/>
        <end position="67"/>
    </location>
</feature>
<dbReference type="Proteomes" id="UP000320722">
    <property type="component" value="Chromosome"/>
</dbReference>
<evidence type="ECO:0000256" key="1">
    <source>
        <dbReference type="SAM" id="MobiDB-lite"/>
    </source>
</evidence>
<dbReference type="Pfam" id="PF03929">
    <property type="entry name" value="PepSY_TM"/>
    <property type="match status" value="1"/>
</dbReference>
<dbReference type="EMBL" id="CP036347">
    <property type="protein sequence ID" value="QDU02317.1"/>
    <property type="molecule type" value="Genomic_DNA"/>
</dbReference>
<feature type="transmembrane region" description="Helical" evidence="2">
    <location>
        <begin position="376"/>
        <end position="397"/>
    </location>
</feature>
<gene>
    <name evidence="3" type="ORF">V6x_20190</name>
</gene>
<keyword evidence="2" id="KW-1133">Transmembrane helix</keyword>
<proteinExistence type="predicted"/>
<protein>
    <submittedName>
        <fullName evidence="3">PepSY-associated TM helix</fullName>
    </submittedName>
</protein>
<dbReference type="PANTHER" id="PTHR34219">
    <property type="entry name" value="IRON-REGULATED INNER MEMBRANE PROTEIN-RELATED"/>
    <property type="match status" value="1"/>
</dbReference>
<accession>A0A517WAN9</accession>